<keyword evidence="7 10" id="KW-0808">Transferase</keyword>
<evidence type="ECO:0000256" key="3">
    <source>
        <dbReference type="ARBA" id="ARBA00008756"/>
    </source>
</evidence>
<evidence type="ECO:0000256" key="4">
    <source>
        <dbReference type="ARBA" id="ARBA00009786"/>
    </source>
</evidence>
<evidence type="ECO:0000256" key="8">
    <source>
        <dbReference type="ARBA" id="ARBA00023315"/>
    </source>
</evidence>
<name>A0ABS6XXN2_9FLAO</name>
<dbReference type="InterPro" id="IPR002505">
    <property type="entry name" value="PTA_PTB"/>
</dbReference>
<evidence type="ECO:0000313" key="13">
    <source>
        <dbReference type="EMBL" id="MBW4361433.1"/>
    </source>
</evidence>
<evidence type="ECO:0000256" key="9">
    <source>
        <dbReference type="ARBA" id="ARBA00031108"/>
    </source>
</evidence>
<dbReference type="RefSeq" id="WP_219317934.1">
    <property type="nucleotide sequence ID" value="NZ_JAHWYN010000011.1"/>
</dbReference>
<dbReference type="GO" id="GO:0008959">
    <property type="term" value="F:phosphate acetyltransferase activity"/>
    <property type="evidence" value="ECO:0007669"/>
    <property type="project" value="UniProtKB-EC"/>
</dbReference>
<keyword evidence="14" id="KW-1185">Reference proteome</keyword>
<feature type="domain" description="DRTGG" evidence="12">
    <location>
        <begin position="215"/>
        <end position="325"/>
    </location>
</feature>
<dbReference type="PANTHER" id="PTHR43356:SF3">
    <property type="entry name" value="PHOSPHATE ACETYLTRANSFERASE"/>
    <property type="match status" value="1"/>
</dbReference>
<dbReference type="NCBIfam" id="NF004167">
    <property type="entry name" value="PRK05632.1"/>
    <property type="match status" value="1"/>
</dbReference>
<dbReference type="Pfam" id="PF07085">
    <property type="entry name" value="DRTGG"/>
    <property type="match status" value="1"/>
</dbReference>
<evidence type="ECO:0000256" key="6">
    <source>
        <dbReference type="ARBA" id="ARBA00022490"/>
    </source>
</evidence>
<evidence type="ECO:0000256" key="1">
    <source>
        <dbReference type="ARBA" id="ARBA00004496"/>
    </source>
</evidence>
<evidence type="ECO:0000259" key="12">
    <source>
        <dbReference type="Pfam" id="PF07085"/>
    </source>
</evidence>
<evidence type="ECO:0000256" key="7">
    <source>
        <dbReference type="ARBA" id="ARBA00022679"/>
    </source>
</evidence>
<feature type="domain" description="Phosphate acetyl/butaryl transferase" evidence="11">
    <location>
        <begin position="372"/>
        <end position="691"/>
    </location>
</feature>
<comment type="caution">
    <text evidence="13">The sequence shown here is derived from an EMBL/GenBank/DDBJ whole genome shotgun (WGS) entry which is preliminary data.</text>
</comment>
<comment type="pathway">
    <text evidence="2 10">Metabolic intermediate biosynthesis; acetyl-CoA biosynthesis; acetyl-CoA from acetate: step 2/2.</text>
</comment>
<dbReference type="InterPro" id="IPR010766">
    <property type="entry name" value="DRTGG"/>
</dbReference>
<evidence type="ECO:0000259" key="11">
    <source>
        <dbReference type="Pfam" id="PF01515"/>
    </source>
</evidence>
<comment type="subcellular location">
    <subcellularLocation>
        <location evidence="1 10">Cytoplasm</location>
    </subcellularLocation>
</comment>
<evidence type="ECO:0000313" key="14">
    <source>
        <dbReference type="Proteomes" id="UP000812031"/>
    </source>
</evidence>
<dbReference type="NCBIfam" id="NF007233">
    <property type="entry name" value="PRK09653.1"/>
    <property type="match status" value="1"/>
</dbReference>
<comment type="similarity">
    <text evidence="4 10">In the N-terminal section; belongs to the CobB/CobQ family.</text>
</comment>
<evidence type="ECO:0000256" key="10">
    <source>
        <dbReference type="PIRNR" id="PIRNR006107"/>
    </source>
</evidence>
<dbReference type="Pfam" id="PF13500">
    <property type="entry name" value="AAA_26"/>
    <property type="match status" value="1"/>
</dbReference>
<reference evidence="13 14" key="1">
    <citation type="submission" date="2021-07" db="EMBL/GenBank/DDBJ databases">
        <title>Flavobacterium sp. nov. isolated from sediment on the Taihu Lake.</title>
        <authorList>
            <person name="Qu J.-H."/>
        </authorList>
    </citation>
    <scope>NUCLEOTIDE SEQUENCE [LARGE SCALE GENOMIC DNA]</scope>
    <source>
        <strain evidence="13 14">NAS39</strain>
    </source>
</reference>
<dbReference type="EC" id="2.3.1.8" evidence="10"/>
<dbReference type="NCBIfam" id="TIGR00651">
    <property type="entry name" value="pta"/>
    <property type="match status" value="1"/>
</dbReference>
<proteinExistence type="inferred from homology"/>
<comment type="function">
    <text evidence="10">Involved in acetate metabolism.</text>
</comment>
<organism evidence="13 14">
    <name type="scientific">Flavobacterium taihuense</name>
    <dbReference type="NCBI Taxonomy" id="2857508"/>
    <lineage>
        <taxon>Bacteria</taxon>
        <taxon>Pseudomonadati</taxon>
        <taxon>Bacteroidota</taxon>
        <taxon>Flavobacteriia</taxon>
        <taxon>Flavobacteriales</taxon>
        <taxon>Flavobacteriaceae</taxon>
        <taxon>Flavobacterium</taxon>
    </lineage>
</organism>
<dbReference type="InterPro" id="IPR004614">
    <property type="entry name" value="P_AcTrfase"/>
</dbReference>
<dbReference type="InterPro" id="IPR050500">
    <property type="entry name" value="Phos_Acetyltrans/Butyryltrans"/>
</dbReference>
<dbReference type="EMBL" id="JAHWYN010000011">
    <property type="protein sequence ID" value="MBW4361433.1"/>
    <property type="molecule type" value="Genomic_DNA"/>
</dbReference>
<keyword evidence="8 10" id="KW-0012">Acyltransferase</keyword>
<accession>A0ABS6XXN2</accession>
<gene>
    <name evidence="13" type="primary">pta</name>
    <name evidence="13" type="ORF">KZH69_13150</name>
</gene>
<comment type="domain">
    <text evidence="10">The N-terminal region seems to be important for proper quaternary structure. The C-terminal region contains the substrate-binding site.</text>
</comment>
<dbReference type="PANTHER" id="PTHR43356">
    <property type="entry name" value="PHOSPHATE ACETYLTRANSFERASE"/>
    <property type="match status" value="1"/>
</dbReference>
<dbReference type="InterPro" id="IPR016475">
    <property type="entry name" value="P-Actrans_bac"/>
</dbReference>
<dbReference type="Pfam" id="PF01515">
    <property type="entry name" value="PTA_PTB"/>
    <property type="match status" value="1"/>
</dbReference>
<evidence type="ECO:0000256" key="2">
    <source>
        <dbReference type="ARBA" id="ARBA00004989"/>
    </source>
</evidence>
<evidence type="ECO:0000256" key="5">
    <source>
        <dbReference type="ARBA" id="ARBA00021528"/>
    </source>
</evidence>
<comment type="similarity">
    <text evidence="3 10">In the C-terminal section; belongs to the phosphate acetyltransferase and butyryltransferase family.</text>
</comment>
<dbReference type="CDD" id="cd03109">
    <property type="entry name" value="DTBS"/>
    <property type="match status" value="1"/>
</dbReference>
<comment type="catalytic activity">
    <reaction evidence="10">
        <text>acetyl-CoA + phosphate = acetyl phosphate + CoA</text>
        <dbReference type="Rhea" id="RHEA:19521"/>
        <dbReference type="ChEBI" id="CHEBI:22191"/>
        <dbReference type="ChEBI" id="CHEBI:43474"/>
        <dbReference type="ChEBI" id="CHEBI:57287"/>
        <dbReference type="ChEBI" id="CHEBI:57288"/>
        <dbReference type="EC" id="2.3.1.8"/>
    </reaction>
</comment>
<dbReference type="Proteomes" id="UP000812031">
    <property type="component" value="Unassembled WGS sequence"/>
</dbReference>
<keyword evidence="6 10" id="KW-0963">Cytoplasm</keyword>
<sequence>MKKAIYIATIEENCGKTIITLGLLRMLLGKTAKVGYFRPVIEDYEEGKKDTHIEMVISYFDLDIEYNDAYAITKSKLIKKKNNGKLGEVVDLIIEKYKQLEDRFDFILVEGTSFTGEGTVIELDMNVLIAKNLGIPTIIVGSGEGKTLEELIDNLNLAYNSFKLKEVEVLAVIANKVQPENLELVTTGLKKNMPESILINSIPLISSLHNPTIHEIVEVLGAKILFGHEYLNNQTGSYSIGAMQLCNYLLHLRENGLIITPGDRADIILGALQANESANYPSVSGIVLTGNIIPEDSILKLIEGLSSVVPIITVEGGTYHIANQIGNIKSKIYANNIQKIETSISTFDKYVDLDVLIDKFNAFEAEGMTPKMFQYNLVKRAKAHRKHIVLPEGNDERIIIAASRLQAMDVVDISIIGNKKQIESKVAELGLDFDFSIVPIINPIESDNYEDYVNTYYELRKAKNVTLGMARDLMEDVSYFGTMMVYKGHADGMVSGAAHTTQHTILPALQFIKTKPNCSVVSSIFFMCLEDRVSIFGDCAINPNPTAEQLAEIAISSADSSTAFGIEPKIAMLSYSSGSSGKGDEVDKVRTATEIVKQKRPDLKIEGPIQYDAAVDMEVGQSKMPNSEVAGQASVLIFPDLNTGNNTYKAVQRETGALAIGPMLQGLNKPVNDLSRGCTVDDIINTVVITAIQAQGL</sequence>
<protein>
    <recommendedName>
        <fullName evidence="5 10">Phosphate acetyltransferase</fullName>
        <ecNumber evidence="10">2.3.1.8</ecNumber>
    </recommendedName>
    <alternativeName>
        <fullName evidence="9 10">Phosphotransacetylase</fullName>
    </alternativeName>
</protein>
<dbReference type="PIRSF" id="PIRSF006107">
    <property type="entry name" value="PhpActrans_proteobac"/>
    <property type="match status" value="1"/>
</dbReference>